<gene>
    <name evidence="2" type="ORF">N825_11045</name>
</gene>
<name>W9GXS7_9PROT</name>
<comment type="caution">
    <text evidence="2">The sequence shown here is derived from an EMBL/GenBank/DDBJ whole genome shotgun (WGS) entry which is preliminary data.</text>
</comment>
<sequence>MAGEFLDTNILIYAFTDDPRSRKAQELLGKGCVIGVQVLNEFANVARRKLGMTWEELREALSSIQIVCPTVLPMDLQVHNDALAIAERYGFSIFDSLMIASALRGGCGILWSEDMRDGMVIDGRLRIVNPFRA</sequence>
<protein>
    <submittedName>
        <fullName evidence="2">Pilus biogenesis protein</fullName>
    </submittedName>
</protein>
<evidence type="ECO:0000259" key="1">
    <source>
        <dbReference type="Pfam" id="PF01850"/>
    </source>
</evidence>
<dbReference type="Pfam" id="PF01850">
    <property type="entry name" value="PIN"/>
    <property type="match status" value="1"/>
</dbReference>
<evidence type="ECO:0000313" key="2">
    <source>
        <dbReference type="EMBL" id="EWY38715.1"/>
    </source>
</evidence>
<proteinExistence type="predicted"/>
<accession>W9GXS7</accession>
<dbReference type="SUPFAM" id="SSF88723">
    <property type="entry name" value="PIN domain-like"/>
    <property type="match status" value="1"/>
</dbReference>
<dbReference type="Gene3D" id="3.40.50.1010">
    <property type="entry name" value="5'-nuclease"/>
    <property type="match status" value="1"/>
</dbReference>
<dbReference type="OrthoDB" id="163436at2"/>
<evidence type="ECO:0000313" key="3">
    <source>
        <dbReference type="Proteomes" id="UP000019486"/>
    </source>
</evidence>
<feature type="domain" description="PIN" evidence="1">
    <location>
        <begin position="5"/>
        <end position="114"/>
    </location>
</feature>
<organism evidence="2 3">
    <name type="scientific">Skermanella stibiiresistens SB22</name>
    <dbReference type="NCBI Taxonomy" id="1385369"/>
    <lineage>
        <taxon>Bacteria</taxon>
        <taxon>Pseudomonadati</taxon>
        <taxon>Pseudomonadota</taxon>
        <taxon>Alphaproteobacteria</taxon>
        <taxon>Rhodospirillales</taxon>
        <taxon>Azospirillaceae</taxon>
        <taxon>Skermanella</taxon>
    </lineage>
</organism>
<dbReference type="InterPro" id="IPR002716">
    <property type="entry name" value="PIN_dom"/>
</dbReference>
<keyword evidence="3" id="KW-1185">Reference proteome</keyword>
<dbReference type="InterPro" id="IPR029060">
    <property type="entry name" value="PIN-like_dom_sf"/>
</dbReference>
<dbReference type="EMBL" id="AVFL01000016">
    <property type="protein sequence ID" value="EWY38715.1"/>
    <property type="molecule type" value="Genomic_DNA"/>
</dbReference>
<dbReference type="STRING" id="1385369.N825_11045"/>
<dbReference type="AlphaFoldDB" id="W9GXS7"/>
<reference evidence="2 3" key="1">
    <citation type="submission" date="2013-08" db="EMBL/GenBank/DDBJ databases">
        <title>The genome sequence of Skermanella stibiiresistens.</title>
        <authorList>
            <person name="Zhu W."/>
            <person name="Wang G."/>
        </authorList>
    </citation>
    <scope>NUCLEOTIDE SEQUENCE [LARGE SCALE GENOMIC DNA]</scope>
    <source>
        <strain evidence="2 3">SB22</strain>
    </source>
</reference>
<dbReference type="CDD" id="cd18692">
    <property type="entry name" value="PIN_VapC-like"/>
    <property type="match status" value="1"/>
</dbReference>
<dbReference type="Proteomes" id="UP000019486">
    <property type="component" value="Unassembled WGS sequence"/>
</dbReference>